<keyword evidence="3" id="KW-0201">Cytochrome c-type biogenesis</keyword>
<sequence length="238" mass="25221">MTELPTNKAPSIIRRSSPLKLIAENLTIDRGGRRVFQDLSFTLESGTALVVTGANGIGKSSLLRTLAGLVSLAGGAMHVEGGEDDRPLAEYAHYFGHQNAVKPALTALENLVFWQSFIASVRIDAFAGAAVPPEEALATLGIGHTAQLPAGYLSAGQTRRLALARLLVTPRPVWLMDEPTSALDTASEAQLLGLMNDHLGSGGMIVTATHTELALSNTRVLHLRAAEPVRTLTEELDA</sequence>
<dbReference type="GO" id="GO:0005524">
    <property type="term" value="F:ATP binding"/>
    <property type="evidence" value="ECO:0007669"/>
    <property type="project" value="UniProtKB-KW"/>
</dbReference>
<organism evidence="8 9">
    <name type="scientific">Roseibium sediminicola</name>
    <dbReference type="NCBI Taxonomy" id="2933272"/>
    <lineage>
        <taxon>Bacteria</taxon>
        <taxon>Pseudomonadati</taxon>
        <taxon>Pseudomonadota</taxon>
        <taxon>Alphaproteobacteria</taxon>
        <taxon>Hyphomicrobiales</taxon>
        <taxon>Stappiaceae</taxon>
        <taxon>Roseibium</taxon>
    </lineage>
</organism>
<keyword evidence="2" id="KW-0547">Nucleotide-binding</keyword>
<keyword evidence="5" id="KW-1278">Translocase</keyword>
<keyword evidence="1" id="KW-0813">Transport</keyword>
<accession>A0ABT0GSA4</accession>
<keyword evidence="6" id="KW-0472">Membrane</keyword>
<dbReference type="InterPro" id="IPR003439">
    <property type="entry name" value="ABC_transporter-like_ATP-bd"/>
</dbReference>
<protein>
    <submittedName>
        <fullName evidence="8">Heme ABC exporter ATP-binding protein CcmA</fullName>
    </submittedName>
</protein>
<evidence type="ECO:0000259" key="7">
    <source>
        <dbReference type="PROSITE" id="PS50893"/>
    </source>
</evidence>
<evidence type="ECO:0000256" key="3">
    <source>
        <dbReference type="ARBA" id="ARBA00022748"/>
    </source>
</evidence>
<dbReference type="InterPro" id="IPR003593">
    <property type="entry name" value="AAA+_ATPase"/>
</dbReference>
<dbReference type="SUPFAM" id="SSF52540">
    <property type="entry name" value="P-loop containing nucleoside triphosphate hydrolases"/>
    <property type="match status" value="1"/>
</dbReference>
<dbReference type="PANTHER" id="PTHR43499">
    <property type="entry name" value="ABC TRANSPORTER I FAMILY MEMBER 1"/>
    <property type="match status" value="1"/>
</dbReference>
<evidence type="ECO:0000256" key="4">
    <source>
        <dbReference type="ARBA" id="ARBA00022840"/>
    </source>
</evidence>
<dbReference type="InterPro" id="IPR005895">
    <property type="entry name" value="ABC_transptr_haem_export_CcmA"/>
</dbReference>
<comment type="caution">
    <text evidence="8">The sequence shown here is derived from an EMBL/GenBank/DDBJ whole genome shotgun (WGS) entry which is preliminary data.</text>
</comment>
<evidence type="ECO:0000313" key="8">
    <source>
        <dbReference type="EMBL" id="MCK7612316.1"/>
    </source>
</evidence>
<dbReference type="InterPro" id="IPR027417">
    <property type="entry name" value="P-loop_NTPase"/>
</dbReference>
<evidence type="ECO:0000256" key="6">
    <source>
        <dbReference type="ARBA" id="ARBA00023136"/>
    </source>
</evidence>
<reference evidence="8" key="1">
    <citation type="submission" date="2022-04" db="EMBL/GenBank/DDBJ databases">
        <title>Roseibium sp. CAU 1639 isolated from mud.</title>
        <authorList>
            <person name="Kim W."/>
        </authorList>
    </citation>
    <scope>NUCLEOTIDE SEQUENCE</scope>
    <source>
        <strain evidence="8">CAU 1639</strain>
    </source>
</reference>
<dbReference type="NCBIfam" id="TIGR01189">
    <property type="entry name" value="ccmA"/>
    <property type="match status" value="1"/>
</dbReference>
<dbReference type="PROSITE" id="PS50893">
    <property type="entry name" value="ABC_TRANSPORTER_2"/>
    <property type="match status" value="1"/>
</dbReference>
<evidence type="ECO:0000313" key="9">
    <source>
        <dbReference type="Proteomes" id="UP001431221"/>
    </source>
</evidence>
<evidence type="ECO:0000256" key="2">
    <source>
        <dbReference type="ARBA" id="ARBA00022741"/>
    </source>
</evidence>
<dbReference type="Proteomes" id="UP001431221">
    <property type="component" value="Unassembled WGS sequence"/>
</dbReference>
<keyword evidence="4 8" id="KW-0067">ATP-binding</keyword>
<feature type="domain" description="ABC transporter" evidence="7">
    <location>
        <begin position="21"/>
        <end position="238"/>
    </location>
</feature>
<gene>
    <name evidence="8" type="primary">ccmA</name>
    <name evidence="8" type="ORF">M0H32_09105</name>
</gene>
<dbReference type="Pfam" id="PF00005">
    <property type="entry name" value="ABC_tran"/>
    <property type="match status" value="1"/>
</dbReference>
<evidence type="ECO:0000256" key="5">
    <source>
        <dbReference type="ARBA" id="ARBA00022967"/>
    </source>
</evidence>
<evidence type="ECO:0000256" key="1">
    <source>
        <dbReference type="ARBA" id="ARBA00022448"/>
    </source>
</evidence>
<dbReference type="RefSeq" id="WP_248153265.1">
    <property type="nucleotide sequence ID" value="NZ_JALNMJ010000005.1"/>
</dbReference>
<dbReference type="SMART" id="SM00382">
    <property type="entry name" value="AAA"/>
    <property type="match status" value="1"/>
</dbReference>
<dbReference type="PANTHER" id="PTHR43499:SF1">
    <property type="entry name" value="ABC TRANSPORTER I FAMILY MEMBER 1"/>
    <property type="match status" value="1"/>
</dbReference>
<dbReference type="Gene3D" id="3.40.50.300">
    <property type="entry name" value="P-loop containing nucleotide triphosphate hydrolases"/>
    <property type="match status" value="1"/>
</dbReference>
<dbReference type="EMBL" id="JALNMJ010000005">
    <property type="protein sequence ID" value="MCK7612316.1"/>
    <property type="molecule type" value="Genomic_DNA"/>
</dbReference>
<proteinExistence type="predicted"/>
<name>A0ABT0GSA4_9HYPH</name>
<keyword evidence="9" id="KW-1185">Reference proteome</keyword>